<proteinExistence type="predicted"/>
<comment type="caution">
    <text evidence="3">The sequence shown here is derived from an EMBL/GenBank/DDBJ whole genome shotgun (WGS) entry which is preliminary data.</text>
</comment>
<accession>A0A7X0B3F2</accession>
<gene>
    <name evidence="3" type="ORF">FHS74_004277</name>
</gene>
<evidence type="ECO:0000313" key="3">
    <source>
        <dbReference type="EMBL" id="MBB6253701.1"/>
    </source>
</evidence>
<evidence type="ECO:0000256" key="1">
    <source>
        <dbReference type="ARBA" id="ARBA00022676"/>
    </source>
</evidence>
<dbReference type="CDD" id="cd03789">
    <property type="entry name" value="GT9_LPS_heptosyltransferase"/>
    <property type="match status" value="1"/>
</dbReference>
<dbReference type="GO" id="GO:0005829">
    <property type="term" value="C:cytosol"/>
    <property type="evidence" value="ECO:0007669"/>
    <property type="project" value="TreeGrafter"/>
</dbReference>
<sequence length="348" mass="36644">MNPATVRSIAVFKLNHLGDAVTFLPTVAGLRAALPDAAILVVSSAATAVLYSRSIPGISVLPVNMGTARNGLSAGNLARLAWHLRTKGVDEALLSFDEPALAYCAAWLGGARHRIGFDLCGHRLQPSLTELIQGGVGRNVVDINFDLVRRISGQGDLAPRRVPVGYDSADQDAVAQRLATAGIGRGTRFVLLHAHSKHAYQRWPLANYRALSARLATAGLPTVALTQGFGQPVGEAVCLDGLTLPQLAALSAQARLFIGNNSGPMHVAASVGTPTLAIQGPTSPEWNIPWKDVPHEHLTAQNVACVPCDRLGRASDGQCANHQAPLACMNAVDVDRVFERAHALMAGA</sequence>
<dbReference type="InterPro" id="IPR002201">
    <property type="entry name" value="Glyco_trans_9"/>
</dbReference>
<name>A0A7X0B3F2_9PROT</name>
<keyword evidence="2 3" id="KW-0808">Transferase</keyword>
<dbReference type="Pfam" id="PF01075">
    <property type="entry name" value="Glyco_transf_9"/>
    <property type="match status" value="1"/>
</dbReference>
<dbReference type="AlphaFoldDB" id="A0A7X0B3F2"/>
<dbReference type="PANTHER" id="PTHR30160">
    <property type="entry name" value="TETRAACYLDISACCHARIDE 4'-KINASE-RELATED"/>
    <property type="match status" value="1"/>
</dbReference>
<dbReference type="PANTHER" id="PTHR30160:SF1">
    <property type="entry name" value="LIPOPOLYSACCHARIDE 1,2-N-ACETYLGLUCOSAMINETRANSFERASE-RELATED"/>
    <property type="match status" value="1"/>
</dbReference>
<dbReference type="InterPro" id="IPR051199">
    <property type="entry name" value="LPS_LOS_Heptosyltrfase"/>
</dbReference>
<protein>
    <submittedName>
        <fullName evidence="3">ADP-heptose:LPS heptosyltransferase</fullName>
    </submittedName>
</protein>
<dbReference type="SUPFAM" id="SSF53756">
    <property type="entry name" value="UDP-Glycosyltransferase/glycogen phosphorylase"/>
    <property type="match status" value="1"/>
</dbReference>
<dbReference type="EMBL" id="JACIIZ010000013">
    <property type="protein sequence ID" value="MBB6253701.1"/>
    <property type="molecule type" value="Genomic_DNA"/>
</dbReference>
<evidence type="ECO:0000256" key="2">
    <source>
        <dbReference type="ARBA" id="ARBA00022679"/>
    </source>
</evidence>
<evidence type="ECO:0000313" key="4">
    <source>
        <dbReference type="Proteomes" id="UP000539175"/>
    </source>
</evidence>
<dbReference type="Proteomes" id="UP000539175">
    <property type="component" value="Unassembled WGS sequence"/>
</dbReference>
<dbReference type="GO" id="GO:0009244">
    <property type="term" value="P:lipopolysaccharide core region biosynthetic process"/>
    <property type="evidence" value="ECO:0007669"/>
    <property type="project" value="TreeGrafter"/>
</dbReference>
<keyword evidence="4" id="KW-1185">Reference proteome</keyword>
<keyword evidence="1" id="KW-0328">Glycosyltransferase</keyword>
<reference evidence="3 4" key="1">
    <citation type="submission" date="2020-08" db="EMBL/GenBank/DDBJ databases">
        <title>Genomic Encyclopedia of Type Strains, Phase IV (KMG-IV): sequencing the most valuable type-strain genomes for metagenomic binning, comparative biology and taxonomic classification.</title>
        <authorList>
            <person name="Goeker M."/>
        </authorList>
    </citation>
    <scope>NUCLEOTIDE SEQUENCE [LARGE SCALE GENOMIC DNA]</scope>
    <source>
        <strain evidence="3 4">DSM 22198</strain>
    </source>
</reference>
<dbReference type="RefSeq" id="WP_184804778.1">
    <property type="nucleotide sequence ID" value="NZ_JACIIZ010000013.1"/>
</dbReference>
<organism evidence="3 4">
    <name type="scientific">Nitrospirillum iridis</name>
    <dbReference type="NCBI Taxonomy" id="765888"/>
    <lineage>
        <taxon>Bacteria</taxon>
        <taxon>Pseudomonadati</taxon>
        <taxon>Pseudomonadota</taxon>
        <taxon>Alphaproteobacteria</taxon>
        <taxon>Rhodospirillales</taxon>
        <taxon>Azospirillaceae</taxon>
        <taxon>Nitrospirillum</taxon>
    </lineage>
</organism>
<dbReference type="Gene3D" id="3.40.50.2000">
    <property type="entry name" value="Glycogen Phosphorylase B"/>
    <property type="match status" value="2"/>
</dbReference>
<dbReference type="GO" id="GO:0008713">
    <property type="term" value="F:ADP-heptose-lipopolysaccharide heptosyltransferase activity"/>
    <property type="evidence" value="ECO:0007669"/>
    <property type="project" value="TreeGrafter"/>
</dbReference>